<accession>A0ABW5P2R0</accession>
<gene>
    <name evidence="6" type="ORF">ACFSR9_03610</name>
</gene>
<dbReference type="InterPro" id="IPR036034">
    <property type="entry name" value="PDZ_sf"/>
</dbReference>
<dbReference type="SUPFAM" id="SSF50156">
    <property type="entry name" value="PDZ domain-like"/>
    <property type="match status" value="1"/>
</dbReference>
<dbReference type="Pfam" id="PF13180">
    <property type="entry name" value="PDZ_2"/>
    <property type="match status" value="1"/>
</dbReference>
<reference evidence="7" key="1">
    <citation type="journal article" date="2019" name="Int. J. Syst. Evol. Microbiol.">
        <title>The Global Catalogue of Microorganisms (GCM) 10K type strain sequencing project: providing services to taxonomists for standard genome sequencing and annotation.</title>
        <authorList>
            <consortium name="The Broad Institute Genomics Platform"/>
            <consortium name="The Broad Institute Genome Sequencing Center for Infectious Disease"/>
            <person name="Wu L."/>
            <person name="Ma J."/>
        </authorList>
    </citation>
    <scope>NUCLEOTIDE SEQUENCE [LARGE SCALE GENOMIC DNA]</scope>
    <source>
        <strain evidence="7">KCTC 33842</strain>
    </source>
</reference>
<keyword evidence="7" id="KW-1185">Reference proteome</keyword>
<evidence type="ECO:0000256" key="4">
    <source>
        <dbReference type="SAM" id="MobiDB-lite"/>
    </source>
</evidence>
<dbReference type="GO" id="GO:0008233">
    <property type="term" value="F:peptidase activity"/>
    <property type="evidence" value="ECO:0007669"/>
    <property type="project" value="UniProtKB-KW"/>
</dbReference>
<dbReference type="RefSeq" id="WP_386843124.1">
    <property type="nucleotide sequence ID" value="NZ_JBHUMK010000012.1"/>
</dbReference>
<evidence type="ECO:0000256" key="2">
    <source>
        <dbReference type="ARBA" id="ARBA00022670"/>
    </source>
</evidence>
<dbReference type="SUPFAM" id="SSF50494">
    <property type="entry name" value="Trypsin-like serine proteases"/>
    <property type="match status" value="1"/>
</dbReference>
<dbReference type="GO" id="GO:0006508">
    <property type="term" value="P:proteolysis"/>
    <property type="evidence" value="ECO:0007669"/>
    <property type="project" value="UniProtKB-KW"/>
</dbReference>
<dbReference type="PRINTS" id="PR00834">
    <property type="entry name" value="PROTEASES2C"/>
</dbReference>
<comment type="similarity">
    <text evidence="1">Belongs to the peptidase S1C family.</text>
</comment>
<comment type="caution">
    <text evidence="6">The sequence shown here is derived from an EMBL/GenBank/DDBJ whole genome shotgun (WGS) entry which is preliminary data.</text>
</comment>
<dbReference type="PANTHER" id="PTHR43343:SF3">
    <property type="entry name" value="PROTEASE DO-LIKE 8, CHLOROPLASTIC"/>
    <property type="match status" value="1"/>
</dbReference>
<dbReference type="Gene3D" id="2.40.10.10">
    <property type="entry name" value="Trypsin-like serine proteases"/>
    <property type="match status" value="2"/>
</dbReference>
<protein>
    <submittedName>
        <fullName evidence="6">S1C family serine protease</fullName>
        <ecNumber evidence="6">3.4.21.-</ecNumber>
    </submittedName>
</protein>
<feature type="compositionally biased region" description="Low complexity" evidence="4">
    <location>
        <begin position="30"/>
        <end position="45"/>
    </location>
</feature>
<dbReference type="SMART" id="SM00228">
    <property type="entry name" value="PDZ"/>
    <property type="match status" value="1"/>
</dbReference>
<feature type="region of interest" description="Disordered" evidence="4">
    <location>
        <begin position="30"/>
        <end position="49"/>
    </location>
</feature>
<keyword evidence="3 6" id="KW-0378">Hydrolase</keyword>
<dbReference type="Gene3D" id="2.30.42.10">
    <property type="match status" value="1"/>
</dbReference>
<evidence type="ECO:0000256" key="3">
    <source>
        <dbReference type="ARBA" id="ARBA00022801"/>
    </source>
</evidence>
<evidence type="ECO:0000259" key="5">
    <source>
        <dbReference type="SMART" id="SM00228"/>
    </source>
</evidence>
<dbReference type="InterPro" id="IPR001478">
    <property type="entry name" value="PDZ"/>
</dbReference>
<evidence type="ECO:0000313" key="6">
    <source>
        <dbReference type="EMBL" id="MFD2608527.1"/>
    </source>
</evidence>
<feature type="domain" description="PDZ" evidence="5">
    <location>
        <begin position="257"/>
        <end position="344"/>
    </location>
</feature>
<dbReference type="InterPro" id="IPR001940">
    <property type="entry name" value="Peptidase_S1C"/>
</dbReference>
<evidence type="ECO:0000313" key="7">
    <source>
        <dbReference type="Proteomes" id="UP001597475"/>
    </source>
</evidence>
<evidence type="ECO:0000256" key="1">
    <source>
        <dbReference type="ARBA" id="ARBA00010541"/>
    </source>
</evidence>
<dbReference type="Proteomes" id="UP001597475">
    <property type="component" value="Unassembled WGS sequence"/>
</dbReference>
<dbReference type="Pfam" id="PF13365">
    <property type="entry name" value="Trypsin_2"/>
    <property type="match status" value="1"/>
</dbReference>
<name>A0ABW5P2R0_9DEIO</name>
<sequence length="364" mass="37836">MRVSPWLPVLLILALGAYLLPGGGRVTLRPPAQAQPAPQVQTPAPGTALPSTLPPEALALFRTSRPATVRVDSVDPATRQGGIGTGFFINEAGQVLTAYHVVSGGTLFQVNTLSGTAYAARLTAFDAAADVALLTVEGRGPFPYLKLATRAPRLGETVLAIGNSGGDYLQPRRGQLLRADVPAGRADFPQGTLELSAPLAPGDSGGPIIDGNGQAIGVVSYIRVNDSGRTQNSYAVPVVEGNALIASLRRGEKRDVPVVGLVFDPVHSGPQLGGAVIMRVAKGSPGQRAGLRGSTFDAQGELRTLGDVITSVNGQRTPDADAVITAVRRAKVGETVTLGYLRAGQPRETRLTLVARASVKDLRE</sequence>
<keyword evidence="2 6" id="KW-0645">Protease</keyword>
<dbReference type="InterPro" id="IPR009003">
    <property type="entry name" value="Peptidase_S1_PA"/>
</dbReference>
<dbReference type="InterPro" id="IPR043504">
    <property type="entry name" value="Peptidase_S1_PA_chymotrypsin"/>
</dbReference>
<dbReference type="EC" id="3.4.21.-" evidence="6"/>
<organism evidence="6 7">
    <name type="scientific">Deinococcus taklimakanensis</name>
    <dbReference type="NCBI Taxonomy" id="536443"/>
    <lineage>
        <taxon>Bacteria</taxon>
        <taxon>Thermotogati</taxon>
        <taxon>Deinococcota</taxon>
        <taxon>Deinococci</taxon>
        <taxon>Deinococcales</taxon>
        <taxon>Deinococcaceae</taxon>
        <taxon>Deinococcus</taxon>
    </lineage>
</organism>
<dbReference type="PANTHER" id="PTHR43343">
    <property type="entry name" value="PEPTIDASE S12"/>
    <property type="match status" value="1"/>
</dbReference>
<proteinExistence type="inferred from homology"/>
<dbReference type="EMBL" id="JBHUMK010000012">
    <property type="protein sequence ID" value="MFD2608527.1"/>
    <property type="molecule type" value="Genomic_DNA"/>
</dbReference>
<dbReference type="InterPro" id="IPR051201">
    <property type="entry name" value="Chloro_Bact_Ser_Proteases"/>
</dbReference>